<proteinExistence type="inferred from homology"/>
<dbReference type="CDD" id="cd06464">
    <property type="entry name" value="ACD_sHsps-like"/>
    <property type="match status" value="1"/>
</dbReference>
<protein>
    <recommendedName>
        <fullName evidence="4">SHSP domain-containing protein</fullName>
    </recommendedName>
</protein>
<dbReference type="Proteomes" id="UP001154282">
    <property type="component" value="Unassembled WGS sequence"/>
</dbReference>
<dbReference type="PROSITE" id="PS01031">
    <property type="entry name" value="SHSP"/>
    <property type="match status" value="1"/>
</dbReference>
<evidence type="ECO:0000313" key="6">
    <source>
        <dbReference type="Proteomes" id="UP001154282"/>
    </source>
</evidence>
<sequence>MASQLHICTPFSTFSTERLSNKLCFPKLPWPGNNNGRGTACNAVKVMAENRDNLDSLQRVGNQQQPQPKKSQQVAAPTGLWDGFPAARTMQQMIDTMNRIMDDPFSYSSGLWPTAISPVQGDGYGRGRTPWAIQEGENEYGLRFDMPGMTKNDVKLWAEDNMLVLKGEKVLDKDGNGEAAESGEDWPSKSYGKYSFRIALPDNIEYEKIKAEVKDGVLYVTIPKASISRKVIDIDIV</sequence>
<feature type="domain" description="SHSP" evidence="4">
    <location>
        <begin position="122"/>
        <end position="237"/>
    </location>
</feature>
<keyword evidence="6" id="KW-1185">Reference proteome</keyword>
<organism evidence="5 6">
    <name type="scientific">Linum tenue</name>
    <dbReference type="NCBI Taxonomy" id="586396"/>
    <lineage>
        <taxon>Eukaryota</taxon>
        <taxon>Viridiplantae</taxon>
        <taxon>Streptophyta</taxon>
        <taxon>Embryophyta</taxon>
        <taxon>Tracheophyta</taxon>
        <taxon>Spermatophyta</taxon>
        <taxon>Magnoliopsida</taxon>
        <taxon>eudicotyledons</taxon>
        <taxon>Gunneridae</taxon>
        <taxon>Pentapetalae</taxon>
        <taxon>rosids</taxon>
        <taxon>fabids</taxon>
        <taxon>Malpighiales</taxon>
        <taxon>Linaceae</taxon>
        <taxon>Linum</taxon>
    </lineage>
</organism>
<gene>
    <name evidence="5" type="ORF">LITE_LOCUS33030</name>
</gene>
<keyword evidence="1" id="KW-0346">Stress response</keyword>
<dbReference type="InterPro" id="IPR002068">
    <property type="entry name" value="A-crystallin/Hsp20_dom"/>
</dbReference>
<dbReference type="InterPro" id="IPR044587">
    <property type="entry name" value="HSP21-like"/>
</dbReference>
<name>A0AAV0NFQ0_9ROSI</name>
<dbReference type="GO" id="GO:0009408">
    <property type="term" value="P:response to heat"/>
    <property type="evidence" value="ECO:0007669"/>
    <property type="project" value="InterPro"/>
</dbReference>
<dbReference type="EMBL" id="CAMGYJ010000008">
    <property type="protein sequence ID" value="CAI0457196.1"/>
    <property type="molecule type" value="Genomic_DNA"/>
</dbReference>
<comment type="similarity">
    <text evidence="2 3">Belongs to the small heat shock protein (HSP20) family.</text>
</comment>
<dbReference type="AlphaFoldDB" id="A0AAV0NFQ0"/>
<dbReference type="Gene3D" id="2.60.40.790">
    <property type="match status" value="1"/>
</dbReference>
<dbReference type="SUPFAM" id="SSF49764">
    <property type="entry name" value="HSP20-like chaperones"/>
    <property type="match status" value="1"/>
</dbReference>
<dbReference type="Pfam" id="PF00011">
    <property type="entry name" value="HSP20"/>
    <property type="match status" value="1"/>
</dbReference>
<evidence type="ECO:0000259" key="4">
    <source>
        <dbReference type="PROSITE" id="PS01031"/>
    </source>
</evidence>
<dbReference type="PANTHER" id="PTHR46733">
    <property type="entry name" value="26.5 KDA HEAT SHOCK PROTEIN, MITOCHONDRIAL"/>
    <property type="match status" value="1"/>
</dbReference>
<comment type="caution">
    <text evidence="5">The sequence shown here is derived from an EMBL/GenBank/DDBJ whole genome shotgun (WGS) entry which is preliminary data.</text>
</comment>
<accession>A0AAV0NFQ0</accession>
<evidence type="ECO:0000256" key="2">
    <source>
        <dbReference type="PROSITE-ProRule" id="PRU00285"/>
    </source>
</evidence>
<evidence type="ECO:0000256" key="1">
    <source>
        <dbReference type="ARBA" id="ARBA00023016"/>
    </source>
</evidence>
<evidence type="ECO:0000256" key="3">
    <source>
        <dbReference type="RuleBase" id="RU003616"/>
    </source>
</evidence>
<reference evidence="5" key="1">
    <citation type="submission" date="2022-08" db="EMBL/GenBank/DDBJ databases">
        <authorList>
            <person name="Gutierrez-Valencia J."/>
        </authorList>
    </citation>
    <scope>NUCLEOTIDE SEQUENCE</scope>
</reference>
<dbReference type="PANTHER" id="PTHR46733:SF2">
    <property type="entry name" value="25.3 KDA HEAT SHOCK PROTEIN, CHLOROPLASTIC-LIKE"/>
    <property type="match status" value="1"/>
</dbReference>
<evidence type="ECO:0000313" key="5">
    <source>
        <dbReference type="EMBL" id="CAI0457196.1"/>
    </source>
</evidence>
<dbReference type="InterPro" id="IPR008978">
    <property type="entry name" value="HSP20-like_chaperone"/>
</dbReference>